<sequence>MIFLEIAKNDLLQYQETLKNQVDLFFVYHSVDAEVRQLFPVTSNVFYKATIGNNTLHIVYRKNLYTMSHIMLSVSSGHTFTDDQLNEIFEAFLSKNPELKTQQSMIFKGAECVTAQFTTWIKERVKVGGSIKENPCVYYYMNSEQIELTKNHEFNLPDGYSFCDDISQEDALLINSTWKNAKPGDEIQTAARIKYLPFACIKKNSQPVSYVIYDSCGTLNHLYTDANHRQLGLGLAVELRASQKVIQLNRVPSKLIEQFNHTFLSSTNKGKYWTCWRENNNDPINYLVNVCYP</sequence>
<dbReference type="Proteomes" id="UP000095286">
    <property type="component" value="Unplaced"/>
</dbReference>
<name>A0AC35UHR2_9BILA</name>
<dbReference type="WBParaSite" id="RSKR_0001170900.1">
    <property type="protein sequence ID" value="RSKR_0001170900.1"/>
    <property type="gene ID" value="RSKR_0001170900"/>
</dbReference>
<accession>A0AC35UHR2</accession>
<organism evidence="1 2">
    <name type="scientific">Rhabditophanes sp. KR3021</name>
    <dbReference type="NCBI Taxonomy" id="114890"/>
    <lineage>
        <taxon>Eukaryota</taxon>
        <taxon>Metazoa</taxon>
        <taxon>Ecdysozoa</taxon>
        <taxon>Nematoda</taxon>
        <taxon>Chromadorea</taxon>
        <taxon>Rhabditida</taxon>
        <taxon>Tylenchina</taxon>
        <taxon>Panagrolaimomorpha</taxon>
        <taxon>Strongyloidoidea</taxon>
        <taxon>Alloionematidae</taxon>
        <taxon>Rhabditophanes</taxon>
    </lineage>
</organism>
<reference evidence="2" key="1">
    <citation type="submission" date="2016-11" db="UniProtKB">
        <authorList>
            <consortium name="WormBaseParasite"/>
        </authorList>
    </citation>
    <scope>IDENTIFICATION</scope>
    <source>
        <strain evidence="2">KR3021</strain>
    </source>
</reference>
<proteinExistence type="predicted"/>
<protein>
    <submittedName>
        <fullName evidence="2">Glycine N-acyltransferase-like protein</fullName>
    </submittedName>
</protein>
<evidence type="ECO:0000313" key="1">
    <source>
        <dbReference type="Proteomes" id="UP000095286"/>
    </source>
</evidence>
<evidence type="ECO:0000313" key="2">
    <source>
        <dbReference type="WBParaSite" id="RSKR_0001170900.1"/>
    </source>
</evidence>